<dbReference type="EMBL" id="CP036339">
    <property type="protein sequence ID" value="QDT73625.1"/>
    <property type="molecule type" value="Genomic_DNA"/>
</dbReference>
<feature type="region of interest" description="Disordered" evidence="1">
    <location>
        <begin position="34"/>
        <end position="53"/>
    </location>
</feature>
<feature type="region of interest" description="Disordered" evidence="1">
    <location>
        <begin position="63"/>
        <end position="100"/>
    </location>
</feature>
<accession>A0A517TZ41</accession>
<gene>
    <name evidence="2" type="ORF">I41_28140</name>
</gene>
<dbReference type="KEGG" id="llh:I41_28140"/>
<feature type="compositionally biased region" description="Low complexity" evidence="1">
    <location>
        <begin position="83"/>
        <end position="100"/>
    </location>
</feature>
<evidence type="ECO:0000313" key="3">
    <source>
        <dbReference type="Proteomes" id="UP000317909"/>
    </source>
</evidence>
<keyword evidence="3" id="KW-1185">Reference proteome</keyword>
<proteinExistence type="predicted"/>
<dbReference type="Proteomes" id="UP000317909">
    <property type="component" value="Chromosome"/>
</dbReference>
<organism evidence="2 3">
    <name type="scientific">Lacipirellula limnantheis</name>
    <dbReference type="NCBI Taxonomy" id="2528024"/>
    <lineage>
        <taxon>Bacteria</taxon>
        <taxon>Pseudomonadati</taxon>
        <taxon>Planctomycetota</taxon>
        <taxon>Planctomycetia</taxon>
        <taxon>Pirellulales</taxon>
        <taxon>Lacipirellulaceae</taxon>
        <taxon>Lacipirellula</taxon>
    </lineage>
</organism>
<name>A0A517TZ41_9BACT</name>
<feature type="compositionally biased region" description="Gly residues" evidence="1">
    <location>
        <begin position="63"/>
        <end position="82"/>
    </location>
</feature>
<evidence type="ECO:0008006" key="4">
    <source>
        <dbReference type="Google" id="ProtNLM"/>
    </source>
</evidence>
<evidence type="ECO:0000256" key="1">
    <source>
        <dbReference type="SAM" id="MobiDB-lite"/>
    </source>
</evidence>
<dbReference type="AlphaFoldDB" id="A0A517TZ41"/>
<reference evidence="2 3" key="1">
    <citation type="submission" date="2019-02" db="EMBL/GenBank/DDBJ databases">
        <title>Deep-cultivation of Planctomycetes and their phenomic and genomic characterization uncovers novel biology.</title>
        <authorList>
            <person name="Wiegand S."/>
            <person name="Jogler M."/>
            <person name="Boedeker C."/>
            <person name="Pinto D."/>
            <person name="Vollmers J."/>
            <person name="Rivas-Marin E."/>
            <person name="Kohn T."/>
            <person name="Peeters S.H."/>
            <person name="Heuer A."/>
            <person name="Rast P."/>
            <person name="Oberbeckmann S."/>
            <person name="Bunk B."/>
            <person name="Jeske O."/>
            <person name="Meyerdierks A."/>
            <person name="Storesund J.E."/>
            <person name="Kallscheuer N."/>
            <person name="Luecker S."/>
            <person name="Lage O.M."/>
            <person name="Pohl T."/>
            <person name="Merkel B.J."/>
            <person name="Hornburger P."/>
            <person name="Mueller R.-W."/>
            <person name="Bruemmer F."/>
            <person name="Labrenz M."/>
            <person name="Spormann A.M."/>
            <person name="Op den Camp H."/>
            <person name="Overmann J."/>
            <person name="Amann R."/>
            <person name="Jetten M.S.M."/>
            <person name="Mascher T."/>
            <person name="Medema M.H."/>
            <person name="Devos D.P."/>
            <person name="Kaster A.-K."/>
            <person name="Ovreas L."/>
            <person name="Rohde M."/>
            <person name="Galperin M.Y."/>
            <person name="Jogler C."/>
        </authorList>
    </citation>
    <scope>NUCLEOTIDE SEQUENCE [LARGE SCALE GENOMIC DNA]</scope>
    <source>
        <strain evidence="2 3">I41</strain>
    </source>
</reference>
<feature type="region of interest" description="Disordered" evidence="1">
    <location>
        <begin position="127"/>
        <end position="194"/>
    </location>
</feature>
<evidence type="ECO:0000313" key="2">
    <source>
        <dbReference type="EMBL" id="QDT73625.1"/>
    </source>
</evidence>
<sequence>MSSRSVLTFVCVALCLLPTNPTFGRGFGGGGGRGGGGGGGMSRGGGGGFSGGARPGGGGYGGGGGGGYGGGRSAPSNIGGGQRPSPSRPTGPSGAGVQNRGAANIGAAGQRGAGGVGGRELGGVGAGGNRYSAPSRDQLSSFLGLPSDEGMHGLSANSSRTASQLPAGGGGNFDVNTGTAEGPRGGQAAGIAVTGPGGNTAGRAVGVGPQGGAAAVGGVKGAGGAAAGRAVGVGPGGQVAAVGGVRGPEGGAAVRGATAGPRGAAAGFARVTPSGRYMAGAAVRSNYSHWGVYGRGWYAQYPGAWLAAGWAAGAAWNACTWNSASAYCGYSDEPPAYYDYGNNVTYEDGSVYVNGDDAGTSEQYYDQANQIAAAGVAAAASSDGDWLPLGVFAFTRPDQTTSDISIQLAVNKEGVIRGNYTDSATKQNQVVQGSIDKKTQRLAFTVGDNKTSVIETGLYNLTKDEAPCLLHLGKDQTEQWLLVRLKQPTQPTGDAASP</sequence>
<protein>
    <recommendedName>
        <fullName evidence="4">Mu-protocadherin-putative cell-suface protein</fullName>
    </recommendedName>
</protein>
<dbReference type="RefSeq" id="WP_168206892.1">
    <property type="nucleotide sequence ID" value="NZ_CP036339.1"/>
</dbReference>
<feature type="compositionally biased region" description="Polar residues" evidence="1">
    <location>
        <begin position="155"/>
        <end position="164"/>
    </location>
</feature>